<protein>
    <submittedName>
        <fullName evidence="1">Uncharacterized protein</fullName>
    </submittedName>
</protein>
<comment type="caution">
    <text evidence="1">The sequence shown here is derived from an EMBL/GenBank/DDBJ whole genome shotgun (WGS) entry which is preliminary data.</text>
</comment>
<accession>A0A212FPL8</accession>
<name>A0A212FPL8_DANPL</name>
<gene>
    <name evidence="1" type="ORF">KGM_212607</name>
</gene>
<organism evidence="1 2">
    <name type="scientific">Danaus plexippus plexippus</name>
    <dbReference type="NCBI Taxonomy" id="278856"/>
    <lineage>
        <taxon>Eukaryota</taxon>
        <taxon>Metazoa</taxon>
        <taxon>Ecdysozoa</taxon>
        <taxon>Arthropoda</taxon>
        <taxon>Hexapoda</taxon>
        <taxon>Insecta</taxon>
        <taxon>Pterygota</taxon>
        <taxon>Neoptera</taxon>
        <taxon>Endopterygota</taxon>
        <taxon>Lepidoptera</taxon>
        <taxon>Glossata</taxon>
        <taxon>Ditrysia</taxon>
        <taxon>Papilionoidea</taxon>
        <taxon>Nymphalidae</taxon>
        <taxon>Danainae</taxon>
        <taxon>Danaini</taxon>
        <taxon>Danaina</taxon>
        <taxon>Danaus</taxon>
        <taxon>Danaus</taxon>
    </lineage>
</organism>
<sequence>MRAGVIPVLLNPVYEKPELSYCINKTKLRGIFTGNAIKTRNYNKMLCELIPEINSFKDGAISSNEFPTLRSVISAEKEKIKLVFYC</sequence>
<dbReference type="EMBL" id="AGBW02002272">
    <property type="protein sequence ID" value="OWR55645.1"/>
    <property type="molecule type" value="Genomic_DNA"/>
</dbReference>
<evidence type="ECO:0000313" key="1">
    <source>
        <dbReference type="EMBL" id="OWR55645.1"/>
    </source>
</evidence>
<evidence type="ECO:0000313" key="2">
    <source>
        <dbReference type="Proteomes" id="UP000007151"/>
    </source>
</evidence>
<keyword evidence="2" id="KW-1185">Reference proteome</keyword>
<dbReference type="Gene3D" id="3.40.50.980">
    <property type="match status" value="1"/>
</dbReference>
<dbReference type="KEGG" id="dpl:KGM_212607"/>
<proteinExistence type="predicted"/>
<reference evidence="1 2" key="1">
    <citation type="journal article" date="2011" name="Cell">
        <title>The monarch butterfly genome yields insights into long-distance migration.</title>
        <authorList>
            <person name="Zhan S."/>
            <person name="Merlin C."/>
            <person name="Boore J.L."/>
            <person name="Reppert S.M."/>
        </authorList>
    </citation>
    <scope>NUCLEOTIDE SEQUENCE [LARGE SCALE GENOMIC DNA]</scope>
    <source>
        <strain evidence="1">F-2</strain>
    </source>
</reference>
<dbReference type="STRING" id="278856.A0A212FPL8"/>
<dbReference type="InParanoid" id="A0A212FPL8"/>
<dbReference type="SUPFAM" id="SSF56801">
    <property type="entry name" value="Acetyl-CoA synthetase-like"/>
    <property type="match status" value="1"/>
</dbReference>
<dbReference type="Proteomes" id="UP000007151">
    <property type="component" value="Unassembled WGS sequence"/>
</dbReference>
<dbReference type="AlphaFoldDB" id="A0A212FPL8"/>